<keyword evidence="1" id="KW-1133">Transmembrane helix</keyword>
<evidence type="ECO:0000313" key="4">
    <source>
        <dbReference type="Proteomes" id="UP000293874"/>
    </source>
</evidence>
<feature type="transmembrane region" description="Helical" evidence="1">
    <location>
        <begin position="20"/>
        <end position="41"/>
    </location>
</feature>
<dbReference type="GO" id="GO:0140359">
    <property type="term" value="F:ABC-type transporter activity"/>
    <property type="evidence" value="ECO:0007669"/>
    <property type="project" value="InterPro"/>
</dbReference>
<organism evidence="3 4">
    <name type="scientific">Pseudobacter ginsenosidimutans</name>
    <dbReference type="NCBI Taxonomy" id="661488"/>
    <lineage>
        <taxon>Bacteria</taxon>
        <taxon>Pseudomonadati</taxon>
        <taxon>Bacteroidota</taxon>
        <taxon>Chitinophagia</taxon>
        <taxon>Chitinophagales</taxon>
        <taxon>Chitinophagaceae</taxon>
        <taxon>Pseudobacter</taxon>
    </lineage>
</organism>
<sequence>MKTILKIARAELRNLFFSPVAWFLAVVFMIQCAVFYSGLIYNWSKMQELGMKSPKFKGFDLSFTKIIYLDRDGIFVNVMMNLYLFIPLITMGLLSREVSNGSIKLLYSSPVKTRQIVFGKYLAVMLFNLLLVSIVGIFMVAGAFNIRQVDFGMLLSASLGFYLLICAYAAIGLFMSSLTTYQIVSAIGTFILIFILSRIGSLWQDIDFVRDLTYFLSISGRTEKMLFGLITTKDLFYFFIVISMFIGFTLLKLKSGRESKPKYVTFSKYLALVVCAVLLGYVTSRPALTGYLDATAEKSNTIHPRVQKIVKGLTEEPLEVTLYTNLLGKNAGAGFPEGRNKYLSGLWEQYQRFKPDMEFKFEYYYDLSPDSYYFRSFPGKSIHDIAKEVAKAMDLDLNKFRTPEEMKKIINLEEEGYGLVMQVKYKGKTTFLRTFQDGGMWPDEAQVAAALSRLQNLQMPKVLFISGNLERDPFIFGERGYSIGAGAKENRPSLVNNGFDVDTISLDHRDILSEKENIAMVVLADPKTELSAIKKEKIQQFINGGGNMLILGEPGKEDLLNPLMTTLGVQFDKGNLIQVSKHNTPDILGPFLTDSAAYLADEHKLIQFRTKFIDSLYTGMESVTPVVYSDTGSFAIQPLVKAMPQVWLKRGKLVKDSVQPVINIAEGDHKNGPFMPVVALSRKQNNKEQRIVVAGDADFMSNRYLGGDYLGRGIYCWLDHQEYPVYGPRPIPKDNVIKITPNTASALKVSFVWILPAAVALLGSIILIRRKRK</sequence>
<feature type="transmembrane region" description="Helical" evidence="1">
    <location>
        <begin position="263"/>
        <end position="282"/>
    </location>
</feature>
<accession>A0A4Q7MP36</accession>
<keyword evidence="1" id="KW-0472">Membrane</keyword>
<proteinExistence type="predicted"/>
<gene>
    <name evidence="3" type="ORF">EV199_5205</name>
</gene>
<name>A0A4Q7MP36_9BACT</name>
<dbReference type="RefSeq" id="WP_130543705.1">
    <property type="nucleotide sequence ID" value="NZ_SGXA01000003.1"/>
</dbReference>
<dbReference type="Pfam" id="PF12679">
    <property type="entry name" value="ABC2_membrane_2"/>
    <property type="match status" value="1"/>
</dbReference>
<evidence type="ECO:0000256" key="1">
    <source>
        <dbReference type="SAM" id="Phobius"/>
    </source>
</evidence>
<dbReference type="InterPro" id="IPR019196">
    <property type="entry name" value="ABC_transp_unknown"/>
</dbReference>
<dbReference type="EMBL" id="SGXA01000003">
    <property type="protein sequence ID" value="RZS69368.1"/>
    <property type="molecule type" value="Genomic_DNA"/>
</dbReference>
<protein>
    <submittedName>
        <fullName evidence="3">ABC-2 type transport system permease protein</fullName>
    </submittedName>
</protein>
<feature type="transmembrane region" description="Helical" evidence="1">
    <location>
        <begin position="151"/>
        <end position="171"/>
    </location>
</feature>
<evidence type="ECO:0000259" key="2">
    <source>
        <dbReference type="Pfam" id="PF09822"/>
    </source>
</evidence>
<feature type="transmembrane region" description="Helical" evidence="1">
    <location>
        <begin position="74"/>
        <end position="94"/>
    </location>
</feature>
<feature type="transmembrane region" description="Helical" evidence="1">
    <location>
        <begin position="235"/>
        <end position="251"/>
    </location>
</feature>
<dbReference type="GO" id="GO:0005886">
    <property type="term" value="C:plasma membrane"/>
    <property type="evidence" value="ECO:0007669"/>
    <property type="project" value="UniProtKB-SubCell"/>
</dbReference>
<reference evidence="3 4" key="1">
    <citation type="submission" date="2019-02" db="EMBL/GenBank/DDBJ databases">
        <title>Genomic Encyclopedia of Type Strains, Phase IV (KMG-IV): sequencing the most valuable type-strain genomes for metagenomic binning, comparative biology and taxonomic classification.</title>
        <authorList>
            <person name="Goeker M."/>
        </authorList>
    </citation>
    <scope>NUCLEOTIDE SEQUENCE [LARGE SCALE GENOMIC DNA]</scope>
    <source>
        <strain evidence="3 4">DSM 18116</strain>
    </source>
</reference>
<dbReference type="PANTHER" id="PTHR43471">
    <property type="entry name" value="ABC TRANSPORTER PERMEASE"/>
    <property type="match status" value="1"/>
</dbReference>
<evidence type="ECO:0000313" key="3">
    <source>
        <dbReference type="EMBL" id="RZS69368.1"/>
    </source>
</evidence>
<keyword evidence="1" id="KW-0812">Transmembrane</keyword>
<feature type="transmembrane region" description="Helical" evidence="1">
    <location>
        <begin position="750"/>
        <end position="768"/>
    </location>
</feature>
<feature type="transmembrane region" description="Helical" evidence="1">
    <location>
        <begin position="121"/>
        <end position="145"/>
    </location>
</feature>
<comment type="caution">
    <text evidence="3">The sequence shown here is derived from an EMBL/GenBank/DDBJ whole genome shotgun (WGS) entry which is preliminary data.</text>
</comment>
<feature type="transmembrane region" description="Helical" evidence="1">
    <location>
        <begin position="183"/>
        <end position="203"/>
    </location>
</feature>
<dbReference type="Pfam" id="PF09822">
    <property type="entry name" value="ABC_transp_aux"/>
    <property type="match status" value="1"/>
</dbReference>
<feature type="domain" description="ABC-type uncharacterised transport system" evidence="2">
    <location>
        <begin position="460"/>
        <end position="577"/>
    </location>
</feature>
<dbReference type="AlphaFoldDB" id="A0A4Q7MP36"/>
<keyword evidence="4" id="KW-1185">Reference proteome</keyword>
<dbReference type="Proteomes" id="UP000293874">
    <property type="component" value="Unassembled WGS sequence"/>
</dbReference>